<dbReference type="Proteomes" id="UP000031307">
    <property type="component" value="Unassembled WGS sequence"/>
</dbReference>
<protein>
    <submittedName>
        <fullName evidence="1">Uncharacterized protein</fullName>
    </submittedName>
</protein>
<reference evidence="1 2" key="1">
    <citation type="journal article" date="2014" name="Mol. Biol. Evol.">
        <title>Massive expansion of Ubiquitination-related gene families within the Chlamydiae.</title>
        <authorList>
            <person name="Domman D."/>
            <person name="Collingro A."/>
            <person name="Lagkouvardos I."/>
            <person name="Gehre L."/>
            <person name="Weinmaier T."/>
            <person name="Rattei T."/>
            <person name="Subtil A."/>
            <person name="Horn M."/>
        </authorList>
    </citation>
    <scope>NUCLEOTIDE SEQUENCE [LARGE SCALE GENOMIC DNA]</scope>
    <source>
        <strain evidence="1 2">OEW1</strain>
    </source>
</reference>
<dbReference type="AlphaFoldDB" id="A0A0C1EEN8"/>
<sequence length="263" mass="30066">MKRLIMFFIFAVFNFFAIFSQELPWSEDYQMHLTGRTASLMPQLTTYPSLESPINDLEVILKKFPDEKILLFDYGDLMNIEIASSSLSEKTIQSMKPAIAFGFKRLFNYKSKDPSVWGKGVQDNEKALLNLEPMTTYKSIVNGVVLEIGEEDLSQLVTEKAGYDLVPLLIADWNEALSQNPEVKIQIAYTFIAPSELRDNIAYTQTHYYPIRGNLFAVQQGAVIYGERFLDFLNATTYMANGTTLTKDWDQRTFSKILDSKEP</sequence>
<gene>
    <name evidence="1" type="ORF">DB43_DV00030</name>
</gene>
<name>A0A0C1EEN8_9BACT</name>
<comment type="caution">
    <text evidence="1">The sequence shown here is derived from an EMBL/GenBank/DDBJ whole genome shotgun (WGS) entry which is preliminary data.</text>
</comment>
<proteinExistence type="predicted"/>
<dbReference type="Gene3D" id="3.10.490.10">
    <property type="entry name" value="Gamma-glutamyl cyclotransferase-like"/>
    <property type="match status" value="1"/>
</dbReference>
<dbReference type="RefSeq" id="WP_013924572.1">
    <property type="nucleotide sequence ID" value="NZ_JSAM01000016.1"/>
</dbReference>
<dbReference type="EMBL" id="JSAM01000016">
    <property type="protein sequence ID" value="KIA78528.1"/>
    <property type="molecule type" value="Genomic_DNA"/>
</dbReference>
<organism evidence="1 2">
    <name type="scientific">Parachlamydia acanthamoebae</name>
    <dbReference type="NCBI Taxonomy" id="83552"/>
    <lineage>
        <taxon>Bacteria</taxon>
        <taxon>Pseudomonadati</taxon>
        <taxon>Chlamydiota</taxon>
        <taxon>Chlamydiia</taxon>
        <taxon>Parachlamydiales</taxon>
        <taxon>Parachlamydiaceae</taxon>
        <taxon>Parachlamydia</taxon>
    </lineage>
</organism>
<dbReference type="PATRIC" id="fig|83552.4.peg.256"/>
<accession>A0A0C1EEN8</accession>
<evidence type="ECO:0000313" key="1">
    <source>
        <dbReference type="EMBL" id="KIA78528.1"/>
    </source>
</evidence>
<evidence type="ECO:0000313" key="2">
    <source>
        <dbReference type="Proteomes" id="UP000031307"/>
    </source>
</evidence>